<evidence type="ECO:0000313" key="1">
    <source>
        <dbReference type="EMBL" id="GEU92333.1"/>
    </source>
</evidence>
<evidence type="ECO:0008006" key="2">
    <source>
        <dbReference type="Google" id="ProtNLM"/>
    </source>
</evidence>
<name>A0A6L2P1Q5_TANCI</name>
<dbReference type="EMBL" id="BKCJ010010605">
    <property type="protein sequence ID" value="GEU92333.1"/>
    <property type="molecule type" value="Genomic_DNA"/>
</dbReference>
<comment type="caution">
    <text evidence="1">The sequence shown here is derived from an EMBL/GenBank/DDBJ whole genome shotgun (WGS) entry which is preliminary data.</text>
</comment>
<gene>
    <name evidence="1" type="ORF">Tci_064311</name>
</gene>
<proteinExistence type="predicted"/>
<reference evidence="1" key="1">
    <citation type="journal article" date="2019" name="Sci. Rep.">
        <title>Draft genome of Tanacetum cinerariifolium, the natural source of mosquito coil.</title>
        <authorList>
            <person name="Yamashiro T."/>
            <person name="Shiraishi A."/>
            <person name="Satake H."/>
            <person name="Nakayama K."/>
        </authorList>
    </citation>
    <scope>NUCLEOTIDE SEQUENCE</scope>
</reference>
<organism evidence="1">
    <name type="scientific">Tanacetum cinerariifolium</name>
    <name type="common">Dalmatian daisy</name>
    <name type="synonym">Chrysanthemum cinerariifolium</name>
    <dbReference type="NCBI Taxonomy" id="118510"/>
    <lineage>
        <taxon>Eukaryota</taxon>
        <taxon>Viridiplantae</taxon>
        <taxon>Streptophyta</taxon>
        <taxon>Embryophyta</taxon>
        <taxon>Tracheophyta</taxon>
        <taxon>Spermatophyta</taxon>
        <taxon>Magnoliopsida</taxon>
        <taxon>eudicotyledons</taxon>
        <taxon>Gunneridae</taxon>
        <taxon>Pentapetalae</taxon>
        <taxon>asterids</taxon>
        <taxon>campanulids</taxon>
        <taxon>Asterales</taxon>
        <taxon>Asteraceae</taxon>
        <taxon>Asteroideae</taxon>
        <taxon>Anthemideae</taxon>
        <taxon>Anthemidinae</taxon>
        <taxon>Tanacetum</taxon>
    </lineage>
</organism>
<protein>
    <recommendedName>
        <fullName evidence="2">Integrase, catalytic region, zinc finger, CCHC-type, peptidase aspartic, catalytic</fullName>
    </recommendedName>
</protein>
<dbReference type="AlphaFoldDB" id="A0A6L2P1Q5"/>
<sequence>MTKLAEFMIIAGADNRPPVLEKSLYDSWKSRMELYIENRENERMILKSIQNGPLICPTVVEEDGNTRTKRYEELSVIEKLQPDYDLKASNIVLQGLPPDVYAIVNHPKVAKEIWDRVKLLILPLEWSKFVTDVKLARDLNTTNYDQLNSYLKHHEAHSNETRLMRERYQDPLVFVANYKQSPSQFNNYHSQYNTTQFPQQTNTMIPPVHSPQSYSPMYLPPHLSQPQISHSFIPPSQQYQSHMDHQTSSVPPIAYSSPQSSTKPMTKFPQMDLSLVVRVFNQGDDPIACLNKAMAFLIAIASSRGNNIGGQARVVKCYNCQDIGIPSGQAAQTTIPNTASFQTEDLDVYDSDCDDVSNAKAVLMDNLSNYGSDIILEVSHFEPYLTNMDNQSVHAMKGFEQTPIVDFIDNEITSDSNIIPYSQYLQETQQVAVQDTNFVISSQHAASLVIDDEKTLILEEVSRSKMLSKQNDPMSKEKKVNTTLINYVELNRLSKDFGKRLVPQQELSNEQAFWLQTSHPNTDQSASSPVKIEAPRKLPKTLKDIFDVFVKDLLKEVTEVQTVLTRWKLLLNSVL</sequence>
<accession>A0A6L2P1Q5</accession>